<accession>A0ABS1TTU1</accession>
<dbReference type="RefSeq" id="WP_202655967.1">
    <property type="nucleotide sequence ID" value="NZ_JAESWB010000362.1"/>
</dbReference>
<evidence type="ECO:0000256" key="3">
    <source>
        <dbReference type="ARBA" id="ARBA00022448"/>
    </source>
</evidence>
<feature type="transmembrane region" description="Helical" evidence="8">
    <location>
        <begin position="43"/>
        <end position="61"/>
    </location>
</feature>
<evidence type="ECO:0000256" key="6">
    <source>
        <dbReference type="ARBA" id="ARBA00022989"/>
    </source>
</evidence>
<keyword evidence="7 8" id="KW-0472">Membrane</keyword>
<gene>
    <name evidence="9" type="ORF">JK635_21470</name>
</gene>
<feature type="transmembrane region" description="Helical" evidence="8">
    <location>
        <begin position="81"/>
        <end position="101"/>
    </location>
</feature>
<dbReference type="PANTHER" id="PTHR34975">
    <property type="entry name" value="SPORE GERMINATION PROTEIN A2"/>
    <property type="match status" value="1"/>
</dbReference>
<feature type="transmembrane region" description="Helical" evidence="8">
    <location>
        <begin position="268"/>
        <end position="290"/>
    </location>
</feature>
<feature type="transmembrane region" description="Helical" evidence="8">
    <location>
        <begin position="302"/>
        <end position="321"/>
    </location>
</feature>
<evidence type="ECO:0000256" key="8">
    <source>
        <dbReference type="SAM" id="Phobius"/>
    </source>
</evidence>
<sequence>MIEKGKISAFQLALMMNPTIFATALLLVPAITAKHAEQDLWLSPIWAAISGLLTVYISCKLNKFYPEKSLIQYSEQILGKIAGKILGLIFLLYFLHLNGIIVREYGEFVVGTFLNTTPMNVVMGSMLLVCALAVYGGIEAIGRSSQIIVPVVSLLFLVMTLLLVKDLDPKKLLPVMENGIMPSFMGSIVPSAWFSEFILMAFVLPLLKDSGKAMKWGVLSVLSVMFLLVITNLSTYMLLGKLTIKDTYPVMVAVRYISIADFLEHLEAIVMAIWVSGTFIKISMFYYSTVLGMAQWLSLSDYRPIVLPIGFLILVLGHWAAPNLQSLAHFLGTSGAFYMLTLQLGIPVVLLCIAWIQQKFQQKKDGGQ</sequence>
<evidence type="ECO:0000313" key="9">
    <source>
        <dbReference type="EMBL" id="MBL4954732.1"/>
    </source>
</evidence>
<feature type="transmembrane region" description="Helical" evidence="8">
    <location>
        <begin position="147"/>
        <end position="164"/>
    </location>
</feature>
<evidence type="ECO:0000313" key="10">
    <source>
        <dbReference type="Proteomes" id="UP000623967"/>
    </source>
</evidence>
<organism evidence="9 10">
    <name type="scientific">Neobacillus paridis</name>
    <dbReference type="NCBI Taxonomy" id="2803862"/>
    <lineage>
        <taxon>Bacteria</taxon>
        <taxon>Bacillati</taxon>
        <taxon>Bacillota</taxon>
        <taxon>Bacilli</taxon>
        <taxon>Bacillales</taxon>
        <taxon>Bacillaceae</taxon>
        <taxon>Neobacillus</taxon>
    </lineage>
</organism>
<keyword evidence="5 8" id="KW-0812">Transmembrane</keyword>
<proteinExistence type="inferred from homology"/>
<dbReference type="EMBL" id="JAESWB010000362">
    <property type="protein sequence ID" value="MBL4954732.1"/>
    <property type="molecule type" value="Genomic_DNA"/>
</dbReference>
<dbReference type="Proteomes" id="UP000623967">
    <property type="component" value="Unassembled WGS sequence"/>
</dbReference>
<comment type="caution">
    <text evidence="9">The sequence shown here is derived from an EMBL/GenBank/DDBJ whole genome shotgun (WGS) entry which is preliminary data.</text>
</comment>
<dbReference type="Gene3D" id="1.20.1740.10">
    <property type="entry name" value="Amino acid/polyamine transporter I"/>
    <property type="match status" value="1"/>
</dbReference>
<dbReference type="InterPro" id="IPR004761">
    <property type="entry name" value="Spore_GerAB"/>
</dbReference>
<keyword evidence="4" id="KW-0309">Germination</keyword>
<keyword evidence="6 8" id="KW-1133">Transmembrane helix</keyword>
<evidence type="ECO:0000256" key="1">
    <source>
        <dbReference type="ARBA" id="ARBA00004141"/>
    </source>
</evidence>
<evidence type="ECO:0000256" key="4">
    <source>
        <dbReference type="ARBA" id="ARBA00022544"/>
    </source>
</evidence>
<feature type="transmembrane region" description="Helical" evidence="8">
    <location>
        <begin position="216"/>
        <end position="239"/>
    </location>
</feature>
<dbReference type="PANTHER" id="PTHR34975:SF2">
    <property type="entry name" value="SPORE GERMINATION PROTEIN A2"/>
    <property type="match status" value="1"/>
</dbReference>
<feature type="transmembrane region" description="Helical" evidence="8">
    <location>
        <begin position="336"/>
        <end position="356"/>
    </location>
</feature>
<dbReference type="NCBIfam" id="TIGR00912">
    <property type="entry name" value="2A0309"/>
    <property type="match status" value="1"/>
</dbReference>
<name>A0ABS1TTU1_9BACI</name>
<protein>
    <submittedName>
        <fullName evidence="9">Endospore germination permease</fullName>
    </submittedName>
</protein>
<dbReference type="Pfam" id="PF03845">
    <property type="entry name" value="Spore_permease"/>
    <property type="match status" value="1"/>
</dbReference>
<evidence type="ECO:0000256" key="5">
    <source>
        <dbReference type="ARBA" id="ARBA00022692"/>
    </source>
</evidence>
<comment type="subcellular location">
    <subcellularLocation>
        <location evidence="1">Membrane</location>
        <topology evidence="1">Multi-pass membrane protein</topology>
    </subcellularLocation>
</comment>
<evidence type="ECO:0000256" key="7">
    <source>
        <dbReference type="ARBA" id="ARBA00023136"/>
    </source>
</evidence>
<feature type="transmembrane region" description="Helical" evidence="8">
    <location>
        <begin position="12"/>
        <end position="31"/>
    </location>
</feature>
<keyword evidence="3" id="KW-0813">Transport</keyword>
<comment type="similarity">
    <text evidence="2">Belongs to the amino acid-polyamine-organocation (APC) superfamily. Spore germination protein (SGP) (TC 2.A.3.9) family.</text>
</comment>
<feature type="transmembrane region" description="Helical" evidence="8">
    <location>
        <begin position="184"/>
        <end position="204"/>
    </location>
</feature>
<keyword evidence="10" id="KW-1185">Reference proteome</keyword>
<reference evidence="9 10" key="1">
    <citation type="submission" date="2021-01" db="EMBL/GenBank/DDBJ databases">
        <title>Genome public.</title>
        <authorList>
            <person name="Liu C."/>
            <person name="Sun Q."/>
        </authorList>
    </citation>
    <scope>NUCLEOTIDE SEQUENCE [LARGE SCALE GENOMIC DNA]</scope>
    <source>
        <strain evidence="9 10">YIM B02564</strain>
    </source>
</reference>
<feature type="transmembrane region" description="Helical" evidence="8">
    <location>
        <begin position="121"/>
        <end position="138"/>
    </location>
</feature>
<evidence type="ECO:0000256" key="2">
    <source>
        <dbReference type="ARBA" id="ARBA00007998"/>
    </source>
</evidence>